<evidence type="ECO:0000313" key="3">
    <source>
        <dbReference type="Proteomes" id="UP000318313"/>
    </source>
</evidence>
<dbReference type="InterPro" id="IPR024775">
    <property type="entry name" value="DinB-like"/>
</dbReference>
<organism evidence="2 3">
    <name type="scientific">Gimesia fumaroli</name>
    <dbReference type="NCBI Taxonomy" id="2527976"/>
    <lineage>
        <taxon>Bacteria</taxon>
        <taxon>Pseudomonadati</taxon>
        <taxon>Planctomycetota</taxon>
        <taxon>Planctomycetia</taxon>
        <taxon>Planctomycetales</taxon>
        <taxon>Planctomycetaceae</taxon>
        <taxon>Gimesia</taxon>
    </lineage>
</organism>
<evidence type="ECO:0000259" key="1">
    <source>
        <dbReference type="Pfam" id="PF12867"/>
    </source>
</evidence>
<evidence type="ECO:0000313" key="2">
    <source>
        <dbReference type="EMBL" id="QDV50882.1"/>
    </source>
</evidence>
<dbReference type="KEGG" id="gfm:Enr17x_29270"/>
<dbReference type="RefSeq" id="WP_145309698.1">
    <property type="nucleotide sequence ID" value="NZ_CP037452.1"/>
</dbReference>
<feature type="domain" description="DinB-like" evidence="1">
    <location>
        <begin position="15"/>
        <end position="142"/>
    </location>
</feature>
<dbReference type="InterPro" id="IPR034660">
    <property type="entry name" value="DinB/YfiT-like"/>
</dbReference>
<protein>
    <submittedName>
        <fullName evidence="2">DinB superfamily protein</fullName>
    </submittedName>
</protein>
<name>A0A518ICQ8_9PLAN</name>
<proteinExistence type="predicted"/>
<dbReference type="AlphaFoldDB" id="A0A518ICQ8"/>
<dbReference type="OrthoDB" id="162566at2"/>
<reference evidence="2 3" key="1">
    <citation type="submission" date="2019-03" db="EMBL/GenBank/DDBJ databases">
        <title>Deep-cultivation of Planctomycetes and their phenomic and genomic characterization uncovers novel biology.</title>
        <authorList>
            <person name="Wiegand S."/>
            <person name="Jogler M."/>
            <person name="Boedeker C."/>
            <person name="Pinto D."/>
            <person name="Vollmers J."/>
            <person name="Rivas-Marin E."/>
            <person name="Kohn T."/>
            <person name="Peeters S.H."/>
            <person name="Heuer A."/>
            <person name="Rast P."/>
            <person name="Oberbeckmann S."/>
            <person name="Bunk B."/>
            <person name="Jeske O."/>
            <person name="Meyerdierks A."/>
            <person name="Storesund J.E."/>
            <person name="Kallscheuer N."/>
            <person name="Luecker S."/>
            <person name="Lage O.M."/>
            <person name="Pohl T."/>
            <person name="Merkel B.J."/>
            <person name="Hornburger P."/>
            <person name="Mueller R.-W."/>
            <person name="Bruemmer F."/>
            <person name="Labrenz M."/>
            <person name="Spormann A.M."/>
            <person name="Op den Camp H."/>
            <person name="Overmann J."/>
            <person name="Amann R."/>
            <person name="Jetten M.S.M."/>
            <person name="Mascher T."/>
            <person name="Medema M.H."/>
            <person name="Devos D.P."/>
            <person name="Kaster A.-K."/>
            <person name="Ovreas L."/>
            <person name="Rohde M."/>
            <person name="Galperin M.Y."/>
            <person name="Jogler C."/>
        </authorList>
    </citation>
    <scope>NUCLEOTIDE SEQUENCE [LARGE SCALE GENOMIC DNA]</scope>
    <source>
        <strain evidence="2 3">Enr17</strain>
    </source>
</reference>
<dbReference type="Proteomes" id="UP000318313">
    <property type="component" value="Chromosome"/>
</dbReference>
<dbReference type="EMBL" id="CP037452">
    <property type="protein sequence ID" value="QDV50882.1"/>
    <property type="molecule type" value="Genomic_DNA"/>
</dbReference>
<dbReference type="Pfam" id="PF12867">
    <property type="entry name" value="DinB_2"/>
    <property type="match status" value="1"/>
</dbReference>
<sequence>MGIQGHWASGKLVSLESSWDRLKQVIDCLGAEGLDRRIRDGWTVKEMLAHLAFWEETSLPVVGSILRGGTEIPVEEWYGGTDLEIAPGAPWPNADTHNEREARWAKIHSNSEVLDRLFRARQQLISVISSVTDEEGNTQIGSHLTDLCNHTDSHIMELETIANSVKS</sequence>
<keyword evidence="3" id="KW-1185">Reference proteome</keyword>
<dbReference type="SUPFAM" id="SSF109854">
    <property type="entry name" value="DinB/YfiT-like putative metalloenzymes"/>
    <property type="match status" value="1"/>
</dbReference>
<accession>A0A518ICQ8</accession>
<gene>
    <name evidence="2" type="ORF">Enr17x_29270</name>
</gene>
<dbReference type="Gene3D" id="1.20.120.450">
    <property type="entry name" value="dinb family like domain"/>
    <property type="match status" value="1"/>
</dbReference>